<gene>
    <name evidence="2" type="ORF">MNOR_LOCUS28422</name>
</gene>
<proteinExistence type="predicted"/>
<sequence>MPHNNPVYDLTQSRGTVFIDASALGELSSQLTQHELEALVGLNIQAADLEALQEATDAHVVDHSGVLISDGVAVGNIVEVTGGGGGHGSIDETTTVASHVDHHIQSMEVDSLVDHTQVISDIDMLNQGGELLSMTTADKLGEGALLAVTSSEGSATHQILTDTPQILKSNLGQFVVLQQNQGLTFSSVGNRILTSSGQVVTSLAGGWSGGGSNKPIMVSAGQLSGGGGGSGNFRQQLFLQTAPSTSQQQQPQIRTVHMKQIPQQQQQQISNSQNVTRVIISSQAAGGSAGSAGNVSGGQQTQQQVRFVNAQQQGSNSQQNNITTPASPTKLTLQQAQQMGLISPSKTISHSPNKFLLAKLRGSRSIATKCLIDSLQISAFRPNYHHPGQNGTRGRVLNNQIFFISLQKMLHARSSPAGRQAGTGKSVITVIQNVTCLIISSREAGGSAGTVSGGRTQQMDQRKENHANISYHGSYLNKNVRFVNAQQQGSNSQQNNITTPASPTKLTLQQAQQMGLISPSKTISHSPNKVQQ</sequence>
<dbReference type="AlphaFoldDB" id="A0AAV2RTB5"/>
<feature type="compositionally biased region" description="Low complexity" evidence="1">
    <location>
        <begin position="242"/>
        <end position="252"/>
    </location>
</feature>
<evidence type="ECO:0000313" key="2">
    <source>
        <dbReference type="EMBL" id="CAL4139243.1"/>
    </source>
</evidence>
<feature type="non-terminal residue" evidence="2">
    <location>
        <position position="532"/>
    </location>
</feature>
<dbReference type="EMBL" id="CAXKWB010031330">
    <property type="protein sequence ID" value="CAL4139243.1"/>
    <property type="molecule type" value="Genomic_DNA"/>
</dbReference>
<dbReference type="InterPro" id="IPR035915">
    <property type="entry name" value="Plakin_repeat_sf"/>
</dbReference>
<accession>A0AAV2RTB5</accession>
<reference evidence="2 3" key="1">
    <citation type="submission" date="2024-05" db="EMBL/GenBank/DDBJ databases">
        <authorList>
            <person name="Wallberg A."/>
        </authorList>
    </citation>
    <scope>NUCLEOTIDE SEQUENCE [LARGE SCALE GENOMIC DNA]</scope>
</reference>
<feature type="region of interest" description="Disordered" evidence="1">
    <location>
        <begin position="506"/>
        <end position="532"/>
    </location>
</feature>
<protein>
    <submittedName>
        <fullName evidence="2">Uncharacterized protein</fullName>
    </submittedName>
</protein>
<dbReference type="Gene3D" id="3.90.1290.10">
    <property type="entry name" value="Plakin repeat"/>
    <property type="match status" value="1"/>
</dbReference>
<evidence type="ECO:0000256" key="1">
    <source>
        <dbReference type="SAM" id="MobiDB-lite"/>
    </source>
</evidence>
<evidence type="ECO:0000313" key="3">
    <source>
        <dbReference type="Proteomes" id="UP001497623"/>
    </source>
</evidence>
<keyword evidence="3" id="KW-1185">Reference proteome</keyword>
<organism evidence="2 3">
    <name type="scientific">Meganyctiphanes norvegica</name>
    <name type="common">Northern krill</name>
    <name type="synonym">Thysanopoda norvegica</name>
    <dbReference type="NCBI Taxonomy" id="48144"/>
    <lineage>
        <taxon>Eukaryota</taxon>
        <taxon>Metazoa</taxon>
        <taxon>Ecdysozoa</taxon>
        <taxon>Arthropoda</taxon>
        <taxon>Crustacea</taxon>
        <taxon>Multicrustacea</taxon>
        <taxon>Malacostraca</taxon>
        <taxon>Eumalacostraca</taxon>
        <taxon>Eucarida</taxon>
        <taxon>Euphausiacea</taxon>
        <taxon>Euphausiidae</taxon>
        <taxon>Meganyctiphanes</taxon>
    </lineage>
</organism>
<feature type="compositionally biased region" description="Low complexity" evidence="1">
    <location>
        <begin position="260"/>
        <end position="272"/>
    </location>
</feature>
<dbReference type="Proteomes" id="UP001497623">
    <property type="component" value="Unassembled WGS sequence"/>
</dbReference>
<feature type="region of interest" description="Disordered" evidence="1">
    <location>
        <begin position="242"/>
        <end position="272"/>
    </location>
</feature>
<comment type="caution">
    <text evidence="2">The sequence shown here is derived from an EMBL/GenBank/DDBJ whole genome shotgun (WGS) entry which is preliminary data.</text>
</comment>
<name>A0AAV2RTB5_MEGNR</name>